<dbReference type="AlphaFoldDB" id="A0AAD4JXL3"/>
<organism evidence="1 2">
    <name type="scientific">Drosophila rubida</name>
    <dbReference type="NCBI Taxonomy" id="30044"/>
    <lineage>
        <taxon>Eukaryota</taxon>
        <taxon>Metazoa</taxon>
        <taxon>Ecdysozoa</taxon>
        <taxon>Arthropoda</taxon>
        <taxon>Hexapoda</taxon>
        <taxon>Insecta</taxon>
        <taxon>Pterygota</taxon>
        <taxon>Neoptera</taxon>
        <taxon>Endopterygota</taxon>
        <taxon>Diptera</taxon>
        <taxon>Brachycera</taxon>
        <taxon>Muscomorpha</taxon>
        <taxon>Ephydroidea</taxon>
        <taxon>Drosophilidae</taxon>
        <taxon>Drosophila</taxon>
    </lineage>
</organism>
<gene>
    <name evidence="1" type="ORF">KR093_001051</name>
</gene>
<reference evidence="1" key="1">
    <citation type="journal article" date="2021" name="Mol. Ecol. Resour.">
        <title>Phylogenomic analyses of the genus Drosophila reveals genomic signals of climate adaptation.</title>
        <authorList>
            <person name="Li F."/>
            <person name="Rane R.V."/>
            <person name="Luria V."/>
            <person name="Xiong Z."/>
            <person name="Chen J."/>
            <person name="Li Z."/>
            <person name="Catullo R.A."/>
            <person name="Griffin P.C."/>
            <person name="Schiffer M."/>
            <person name="Pearce S."/>
            <person name="Lee S.F."/>
            <person name="McElroy K."/>
            <person name="Stocker A."/>
            <person name="Shirriffs J."/>
            <person name="Cockerell F."/>
            <person name="Coppin C."/>
            <person name="Sgro C.M."/>
            <person name="Karger A."/>
            <person name="Cain J.W."/>
            <person name="Weber J.A."/>
            <person name="Santpere G."/>
            <person name="Kirschner M.W."/>
            <person name="Hoffmann A.A."/>
            <person name="Oakeshott J.G."/>
            <person name="Zhang G."/>
        </authorList>
    </citation>
    <scope>NUCLEOTIDE SEQUENCE</scope>
    <source>
        <strain evidence="1">BGI-SZ-2011g</strain>
    </source>
</reference>
<evidence type="ECO:0000313" key="2">
    <source>
        <dbReference type="Proteomes" id="UP001200034"/>
    </source>
</evidence>
<proteinExistence type="predicted"/>
<protein>
    <submittedName>
        <fullName evidence="1">Uncharacterized protein</fullName>
    </submittedName>
</protein>
<dbReference type="Proteomes" id="UP001200034">
    <property type="component" value="Unassembled WGS sequence"/>
</dbReference>
<dbReference type="EMBL" id="JAJJHW010002585">
    <property type="protein sequence ID" value="KAH8369822.1"/>
    <property type="molecule type" value="Genomic_DNA"/>
</dbReference>
<keyword evidence="2" id="KW-1185">Reference proteome</keyword>
<name>A0AAD4JXL3_9MUSC</name>
<sequence>MEDIFSIEHDQEVNDSITFSYLQSLTSEAVADSVSQETALEVCKRSLENLSAKHIDLLGLWLQKLLKVYFSKTICCIEAFKCLYVWFTKLKDEVSANDKIACSNYYKLLTDALDFAEWAKGKLVKVGERLGHTTAYFLLSIVSSCLQLSLEEASKNLRPADVAQAAEYYIKCNNSYALFSQHTSQWYVQRMLKYFHKLAPKETPLFTMRNYRYLHCVSPRAEQDQRMWMMRLQRILIAPLSDVEQYYEILALMELLATDQNDWLHLIADSVKHIISVDNCQLLCKIFFKLSFHSNQLMQQRLLQDAMPTQNCVNNSWYLQKLIHDGQRSDVHELKSLANTRTLAAELLPILGALQSKEFESRATVLPKTLSKWDFRSSRGHCCNVGNLKRKRSQKPNEFICQIEQNVKELLNYSDELDASNLEQLKALSKILANLC</sequence>
<comment type="caution">
    <text evidence="1">The sequence shown here is derived from an EMBL/GenBank/DDBJ whole genome shotgun (WGS) entry which is preliminary data.</text>
</comment>
<evidence type="ECO:0000313" key="1">
    <source>
        <dbReference type="EMBL" id="KAH8369822.1"/>
    </source>
</evidence>
<accession>A0AAD4JXL3</accession>